<accession>A0A6N3ETG3</accession>
<dbReference type="PANTHER" id="PTHR43591">
    <property type="entry name" value="METHYLTRANSFERASE"/>
    <property type="match status" value="1"/>
</dbReference>
<dbReference type="PANTHER" id="PTHR43591:SF24">
    <property type="entry name" value="2-METHOXY-6-POLYPRENYL-1,4-BENZOQUINOL METHYLASE, MITOCHONDRIAL"/>
    <property type="match status" value="1"/>
</dbReference>
<dbReference type="GO" id="GO:0008757">
    <property type="term" value="F:S-adenosylmethionine-dependent methyltransferase activity"/>
    <property type="evidence" value="ECO:0007669"/>
    <property type="project" value="InterPro"/>
</dbReference>
<dbReference type="InterPro" id="IPR029063">
    <property type="entry name" value="SAM-dependent_MTases_sf"/>
</dbReference>
<name>A0A6N3ETG3_EUBLI</name>
<organism evidence="2">
    <name type="scientific">Eubacterium limosum</name>
    <dbReference type="NCBI Taxonomy" id="1736"/>
    <lineage>
        <taxon>Bacteria</taxon>
        <taxon>Bacillati</taxon>
        <taxon>Bacillota</taxon>
        <taxon>Clostridia</taxon>
        <taxon>Eubacteriales</taxon>
        <taxon>Eubacteriaceae</taxon>
        <taxon>Eubacterium</taxon>
    </lineage>
</organism>
<feature type="domain" description="Methyltransferase type 11" evidence="1">
    <location>
        <begin position="50"/>
        <end position="146"/>
    </location>
</feature>
<protein>
    <recommendedName>
        <fullName evidence="1">Methyltransferase type 11 domain-containing protein</fullName>
    </recommendedName>
</protein>
<dbReference type="AlphaFoldDB" id="A0A6N3ETG3"/>
<evidence type="ECO:0000313" key="2">
    <source>
        <dbReference type="EMBL" id="VYU43455.1"/>
    </source>
</evidence>
<dbReference type="EMBL" id="CACRTR010000012">
    <property type="protein sequence ID" value="VYU43455.1"/>
    <property type="molecule type" value="Genomic_DNA"/>
</dbReference>
<proteinExistence type="predicted"/>
<reference evidence="2" key="1">
    <citation type="submission" date="2019-11" db="EMBL/GenBank/DDBJ databases">
        <authorList>
            <person name="Feng L."/>
        </authorList>
    </citation>
    <scope>NUCLEOTIDE SEQUENCE</scope>
    <source>
        <strain evidence="2">ElimosumLFYP34</strain>
    </source>
</reference>
<evidence type="ECO:0000259" key="1">
    <source>
        <dbReference type="Pfam" id="PF08241"/>
    </source>
</evidence>
<dbReference type="Gene3D" id="3.40.50.150">
    <property type="entry name" value="Vaccinia Virus protein VP39"/>
    <property type="match status" value="1"/>
</dbReference>
<sequence>MNIIKYMGTQFSNPRGLGGHFSTFLMNRLNTLQYKSIEAVLRQITPERSLDIGFGNGHLLRRFAKGLPGQFYGIETSDDMLELAIRKSEALIAQGRLALGPGNALQLPFPPDFFDFAYTVNTVYFWEDPLKGYLEIYRVLKPGAVFANAFYTKAWLDRLPITRQGFMKYTAADLARMAEIAGFENLRLIEILKNNIYCLVAAKPAD</sequence>
<dbReference type="InterPro" id="IPR013216">
    <property type="entry name" value="Methyltransf_11"/>
</dbReference>
<dbReference type="CDD" id="cd02440">
    <property type="entry name" value="AdoMet_MTases"/>
    <property type="match status" value="1"/>
</dbReference>
<dbReference type="Pfam" id="PF08241">
    <property type="entry name" value="Methyltransf_11"/>
    <property type="match status" value="1"/>
</dbReference>
<dbReference type="SUPFAM" id="SSF53335">
    <property type="entry name" value="S-adenosyl-L-methionine-dependent methyltransferases"/>
    <property type="match status" value="1"/>
</dbReference>
<gene>
    <name evidence="2" type="ORF">ELLFYP34_00128</name>
</gene>